<accession>A0A9N9K701</accession>
<comment type="caution">
    <text evidence="1">The sequence shown here is derived from an EMBL/GenBank/DDBJ whole genome shotgun (WGS) entry which is preliminary data.</text>
</comment>
<evidence type="ECO:0000313" key="1">
    <source>
        <dbReference type="EMBL" id="CAG8813741.1"/>
    </source>
</evidence>
<evidence type="ECO:0000313" key="2">
    <source>
        <dbReference type="Proteomes" id="UP000789759"/>
    </source>
</evidence>
<sequence length="43" mass="4871">ENPHISKRQGQVDSKVAGIDSNFDVCYIKVKFLGEDGLYNKEE</sequence>
<keyword evidence="2" id="KW-1185">Reference proteome</keyword>
<dbReference type="AlphaFoldDB" id="A0A9N9K701"/>
<feature type="non-terminal residue" evidence="1">
    <location>
        <position position="1"/>
    </location>
</feature>
<proteinExistence type="predicted"/>
<organism evidence="1 2">
    <name type="scientific">Cetraspora pellucida</name>
    <dbReference type="NCBI Taxonomy" id="1433469"/>
    <lineage>
        <taxon>Eukaryota</taxon>
        <taxon>Fungi</taxon>
        <taxon>Fungi incertae sedis</taxon>
        <taxon>Mucoromycota</taxon>
        <taxon>Glomeromycotina</taxon>
        <taxon>Glomeromycetes</taxon>
        <taxon>Diversisporales</taxon>
        <taxon>Gigasporaceae</taxon>
        <taxon>Cetraspora</taxon>
    </lineage>
</organism>
<protein>
    <submittedName>
        <fullName evidence="1">22460_t:CDS:1</fullName>
    </submittedName>
</protein>
<dbReference type="EMBL" id="CAJVQA010041220">
    <property type="protein sequence ID" value="CAG8813741.1"/>
    <property type="molecule type" value="Genomic_DNA"/>
</dbReference>
<dbReference type="Proteomes" id="UP000789759">
    <property type="component" value="Unassembled WGS sequence"/>
</dbReference>
<name>A0A9N9K701_9GLOM</name>
<reference evidence="1" key="1">
    <citation type="submission" date="2021-06" db="EMBL/GenBank/DDBJ databases">
        <authorList>
            <person name="Kallberg Y."/>
            <person name="Tangrot J."/>
            <person name="Rosling A."/>
        </authorList>
    </citation>
    <scope>NUCLEOTIDE SEQUENCE</scope>
    <source>
        <strain evidence="1">FL966</strain>
    </source>
</reference>
<gene>
    <name evidence="1" type="ORF">CPELLU_LOCUS18950</name>
</gene>
<feature type="non-terminal residue" evidence="1">
    <location>
        <position position="43"/>
    </location>
</feature>